<evidence type="ECO:0000313" key="4">
    <source>
        <dbReference type="EMBL" id="GAO50648.1"/>
    </source>
</evidence>
<organism evidence="4 5">
    <name type="scientific">Saitoella complicata (strain BCRC 22490 / CBS 7301 / JCM 7358 / NBRC 10748 / NRRL Y-17804)</name>
    <dbReference type="NCBI Taxonomy" id="698492"/>
    <lineage>
        <taxon>Eukaryota</taxon>
        <taxon>Fungi</taxon>
        <taxon>Dikarya</taxon>
        <taxon>Ascomycota</taxon>
        <taxon>Taphrinomycotina</taxon>
        <taxon>Taphrinomycotina incertae sedis</taxon>
        <taxon>Saitoella</taxon>
    </lineage>
</organism>
<proteinExistence type="inferred from homology"/>
<name>A0A0E9NLH4_SAICN</name>
<keyword evidence="3" id="KW-0812">Transmembrane</keyword>
<reference evidence="4 5" key="1">
    <citation type="journal article" date="2011" name="J. Gen. Appl. Microbiol.">
        <title>Draft genome sequencing of the enigmatic yeast Saitoella complicata.</title>
        <authorList>
            <person name="Nishida H."/>
            <person name="Hamamoto M."/>
            <person name="Sugiyama J."/>
        </authorList>
    </citation>
    <scope>NUCLEOTIDE SEQUENCE [LARGE SCALE GENOMIC DNA]</scope>
    <source>
        <strain evidence="4 5">NRRL Y-17804</strain>
    </source>
</reference>
<evidence type="ECO:0000256" key="1">
    <source>
        <dbReference type="ARBA" id="ARBA00006484"/>
    </source>
</evidence>
<dbReference type="OMA" id="MYTTHLA"/>
<dbReference type="GO" id="GO:0016491">
    <property type="term" value="F:oxidoreductase activity"/>
    <property type="evidence" value="ECO:0007669"/>
    <property type="project" value="UniProtKB-KW"/>
</dbReference>
<dbReference type="Gene3D" id="3.40.50.720">
    <property type="entry name" value="NAD(P)-binding Rossmann-like Domain"/>
    <property type="match status" value="1"/>
</dbReference>
<dbReference type="AlphaFoldDB" id="A0A0E9NLH4"/>
<dbReference type="STRING" id="698492.A0A0E9NLH4"/>
<reference evidence="4 5" key="2">
    <citation type="journal article" date="2014" name="J. Gen. Appl. Microbiol.">
        <title>The early diverging ascomycetous budding yeast Saitoella complicata has three histone deacetylases belonging to the Clr6, Hos2, and Rpd3 lineages.</title>
        <authorList>
            <person name="Nishida H."/>
            <person name="Matsumoto T."/>
            <person name="Kondo S."/>
            <person name="Hamamoto M."/>
            <person name="Yoshikawa H."/>
        </authorList>
    </citation>
    <scope>NUCLEOTIDE SEQUENCE [LARGE SCALE GENOMIC DNA]</scope>
    <source>
        <strain evidence="4 5">NRRL Y-17804</strain>
    </source>
</reference>
<evidence type="ECO:0000256" key="2">
    <source>
        <dbReference type="ARBA" id="ARBA00023002"/>
    </source>
</evidence>
<keyword evidence="5" id="KW-1185">Reference proteome</keyword>
<dbReference type="InterPro" id="IPR036291">
    <property type="entry name" value="NAD(P)-bd_dom_sf"/>
</dbReference>
<gene>
    <name evidence="4" type="ORF">G7K_4771-t1</name>
</gene>
<dbReference type="Pfam" id="PF00106">
    <property type="entry name" value="adh_short"/>
    <property type="match status" value="1"/>
</dbReference>
<reference evidence="4 5" key="3">
    <citation type="journal article" date="2015" name="Genome Announc.">
        <title>Draft Genome Sequence of the Archiascomycetous Yeast Saitoella complicata.</title>
        <authorList>
            <person name="Yamauchi K."/>
            <person name="Kondo S."/>
            <person name="Hamamoto M."/>
            <person name="Takahashi Y."/>
            <person name="Ogura Y."/>
            <person name="Hayashi T."/>
            <person name="Nishida H."/>
        </authorList>
    </citation>
    <scope>NUCLEOTIDE SEQUENCE [LARGE SCALE GENOMIC DNA]</scope>
    <source>
        <strain evidence="4 5">NRRL Y-17804</strain>
    </source>
</reference>
<keyword evidence="3" id="KW-0472">Membrane</keyword>
<dbReference type="PANTHER" id="PTHR43180:SF33">
    <property type="entry name" value="15-HYDROXYPROSTAGLANDIN DEHYDROGENASE [NAD(+)]-LIKE"/>
    <property type="match status" value="1"/>
</dbReference>
<dbReference type="PRINTS" id="PR00081">
    <property type="entry name" value="GDHRDH"/>
</dbReference>
<comment type="similarity">
    <text evidence="1">Belongs to the short-chain dehydrogenases/reductases (SDR) family.</text>
</comment>
<dbReference type="EMBL" id="BACD03000035">
    <property type="protein sequence ID" value="GAO50648.1"/>
    <property type="molecule type" value="Genomic_DNA"/>
</dbReference>
<evidence type="ECO:0008006" key="6">
    <source>
        <dbReference type="Google" id="ProtNLM"/>
    </source>
</evidence>
<keyword evidence="3" id="KW-1133">Transmembrane helix</keyword>
<comment type="caution">
    <text evidence="4">The sequence shown here is derived from an EMBL/GenBank/DDBJ whole genome shotgun (WGS) entry which is preliminary data.</text>
</comment>
<protein>
    <recommendedName>
        <fullName evidence="6">NAD(P)-binding protein</fullName>
    </recommendedName>
</protein>
<dbReference type="PANTHER" id="PTHR43180">
    <property type="entry name" value="3-OXOACYL-(ACYL-CARRIER-PROTEIN) REDUCTASE (AFU_ORTHOLOGUE AFUA_6G11210)"/>
    <property type="match status" value="1"/>
</dbReference>
<feature type="transmembrane region" description="Helical" evidence="3">
    <location>
        <begin position="322"/>
        <end position="350"/>
    </location>
</feature>
<dbReference type="SUPFAM" id="SSF51735">
    <property type="entry name" value="NAD(P)-binding Rossmann-fold domains"/>
    <property type="match status" value="1"/>
</dbReference>
<accession>A0A0E9NLH4</accession>
<sequence>MAQNKNVKVPETIVKSRIQLVSPAVDTSLPVDTTSLKGANILITGGASGIGEALVRRYAELGAYVTFGDINQPVGQALASSLGPSVTFVACDVTVWSQQLTLFKAAAERGPIDHVIANAGINEAPYFVGGSSAEENGDPVEPNLKTVEVNITSVLYTTKLAFHYSRKAKTLAPGRDRSLVLVGSLASYYELAGGPQYTLAKHAVFGLMKSLRHTSGVDGLRVNMIAPWFVDTQILATPVRSLLLGLPYAKLEDVIAATILLTAFPAINGRSICITPEGYSDMHPDSDPSMEDRTLKTFGTRSVVGFHFAVAMKERIRWWRDFARLVGAGKFVGVLGVFGAICTAVVMKWFR</sequence>
<dbReference type="Proteomes" id="UP000033140">
    <property type="component" value="Unassembled WGS sequence"/>
</dbReference>
<dbReference type="InterPro" id="IPR002347">
    <property type="entry name" value="SDR_fam"/>
</dbReference>
<evidence type="ECO:0000256" key="3">
    <source>
        <dbReference type="SAM" id="Phobius"/>
    </source>
</evidence>
<evidence type="ECO:0000313" key="5">
    <source>
        <dbReference type="Proteomes" id="UP000033140"/>
    </source>
</evidence>
<keyword evidence="2" id="KW-0560">Oxidoreductase</keyword>